<evidence type="ECO:0000313" key="2">
    <source>
        <dbReference type="Proteomes" id="UP000035930"/>
    </source>
</evidence>
<dbReference type="Proteomes" id="UP000035930">
    <property type="component" value="Chromosome"/>
</dbReference>
<name>A0ABN4GYC0_9GAMM</name>
<sequence length="49" mass="5950">MYVYSLIIIEKFSMSMDNKVLLVLDQVEILELQQRFKQQEKDILYVLLK</sequence>
<gene>
    <name evidence="1" type="ORF">FNO190_0420</name>
</gene>
<dbReference type="EMBL" id="CP011923">
    <property type="protein sequence ID" value="AKN88253.1"/>
    <property type="molecule type" value="Genomic_DNA"/>
</dbReference>
<evidence type="ECO:0000313" key="1">
    <source>
        <dbReference type="EMBL" id="AKN88253.1"/>
    </source>
</evidence>
<accession>A0ABN4GYC0</accession>
<protein>
    <submittedName>
        <fullName evidence="1">Uncharacterized protein</fullName>
    </submittedName>
</protein>
<keyword evidence="2" id="KW-1185">Reference proteome</keyword>
<organism evidence="1 2">
    <name type="scientific">Francisella orientalis</name>
    <dbReference type="NCBI Taxonomy" id="299583"/>
    <lineage>
        <taxon>Bacteria</taxon>
        <taxon>Pseudomonadati</taxon>
        <taxon>Pseudomonadota</taxon>
        <taxon>Gammaproteobacteria</taxon>
        <taxon>Thiotrichales</taxon>
        <taxon>Francisellaceae</taxon>
        <taxon>Francisella</taxon>
    </lineage>
</organism>
<reference evidence="1" key="1">
    <citation type="submission" date="2017-08" db="EMBL/GenBank/DDBJ databases">
        <title>Complete Genome Sequence of Francisella noatunensis subsp. orientalis strain FNO190.</title>
        <authorList>
            <person name="Pereira F.L."/>
            <person name="Goncalves L.A."/>
            <person name="Guilherme T.C."/>
            <person name="Soares S.C."/>
            <person name="Dorella F.A."/>
            <person name="Carvalho A.F."/>
            <person name="Leibowitz M.P."/>
            <person name="Leal C.A.G."/>
            <person name="Azevedo V.A.C."/>
            <person name="Figueiredo H.C.P."/>
        </authorList>
    </citation>
    <scope>NUCLEOTIDE SEQUENCE</scope>
    <source>
        <strain evidence="1">FNO190</strain>
    </source>
</reference>
<proteinExistence type="predicted"/>